<accession>A0A1S6HLF6</accession>
<evidence type="ECO:0000256" key="2">
    <source>
        <dbReference type="SAM" id="Phobius"/>
    </source>
</evidence>
<feature type="region of interest" description="Disordered" evidence="1">
    <location>
        <begin position="136"/>
        <end position="165"/>
    </location>
</feature>
<evidence type="ECO:0000313" key="4">
    <source>
        <dbReference type="Proteomes" id="UP000189545"/>
    </source>
</evidence>
<sequence>MLLKAFQIEEVLVNEDRDELKGLKASTCAADLDIQFDAAVELPELSDQLRPFILSANEHVNPVTNKRRISWLLVIILVIIFHLVMMFILDLLWTPAPLLYPESKINGTESEVPQLSAYMYFQAPVIAQEKSKRVKSEAPSPQLAADDLTQGGLQQVQPKENSKQMMSAVRDDKPVIEERLAQKSVVQDRVVKEIKHPLVKQDFSTSKKALSVSKPAYFSSSAYSKNDESERLNMSTFSASTQEYLSRQREVSLNELSVEQANQYTQTKTLSEMDGEMFILELPELDIWSDAESLDNELDPNRIVKKGNTCYRIVKTPNPINPHAENLGYPFRCDGDSVAAALMRAIAKKVHRKIH</sequence>
<dbReference type="AlphaFoldDB" id="A0A1S6HLF6"/>
<proteinExistence type="predicted"/>
<keyword evidence="2" id="KW-1133">Transmembrane helix</keyword>
<dbReference type="Proteomes" id="UP000189545">
    <property type="component" value="Chromosome"/>
</dbReference>
<feature type="transmembrane region" description="Helical" evidence="2">
    <location>
        <begin position="71"/>
        <end position="93"/>
    </location>
</feature>
<protein>
    <submittedName>
        <fullName evidence="3">Uncharacterized protein</fullName>
    </submittedName>
</protein>
<reference evidence="3 4" key="1">
    <citation type="submission" date="2016-03" db="EMBL/GenBank/DDBJ databases">
        <title>Complete genome sequence of Shewanella psychrophila WP2, a deep sea bacterium isolated from west Pacific sediment.</title>
        <authorList>
            <person name="Xu G."/>
            <person name="Jian H."/>
        </authorList>
    </citation>
    <scope>NUCLEOTIDE SEQUENCE [LARGE SCALE GENOMIC DNA]</scope>
    <source>
        <strain evidence="3 4">WP2</strain>
    </source>
</reference>
<name>A0A1S6HLF6_9GAMM</name>
<dbReference type="KEGG" id="spsw:Sps_01186"/>
<evidence type="ECO:0000256" key="1">
    <source>
        <dbReference type="SAM" id="MobiDB-lite"/>
    </source>
</evidence>
<keyword evidence="2" id="KW-0812">Transmembrane</keyword>
<gene>
    <name evidence="3" type="ORF">Sps_01186</name>
</gene>
<organism evidence="3 4">
    <name type="scientific">Shewanella psychrophila</name>
    <dbReference type="NCBI Taxonomy" id="225848"/>
    <lineage>
        <taxon>Bacteria</taxon>
        <taxon>Pseudomonadati</taxon>
        <taxon>Pseudomonadota</taxon>
        <taxon>Gammaproteobacteria</taxon>
        <taxon>Alteromonadales</taxon>
        <taxon>Shewanellaceae</taxon>
        <taxon>Shewanella</taxon>
    </lineage>
</organism>
<dbReference type="EMBL" id="CP014782">
    <property type="protein sequence ID" value="AQS36357.1"/>
    <property type="molecule type" value="Genomic_DNA"/>
</dbReference>
<evidence type="ECO:0000313" key="3">
    <source>
        <dbReference type="EMBL" id="AQS36357.1"/>
    </source>
</evidence>
<keyword evidence="2" id="KW-0472">Membrane</keyword>
<keyword evidence="4" id="KW-1185">Reference proteome</keyword>
<feature type="compositionally biased region" description="Polar residues" evidence="1">
    <location>
        <begin position="151"/>
        <end position="165"/>
    </location>
</feature>